<accession>A0A2X3J3X2</accession>
<organism evidence="2 3">
    <name type="scientific">Listeria fleischmannii subsp. fleischmannii</name>
    <dbReference type="NCBI Taxonomy" id="1671902"/>
    <lineage>
        <taxon>Bacteria</taxon>
        <taxon>Bacillati</taxon>
        <taxon>Bacillota</taxon>
        <taxon>Bacilli</taxon>
        <taxon>Bacillales</taxon>
        <taxon>Listeriaceae</taxon>
        <taxon>Listeria</taxon>
    </lineage>
</organism>
<gene>
    <name evidence="2" type="ORF">NCTC13940_01247</name>
</gene>
<feature type="chain" id="PRO_5016122404" evidence="1">
    <location>
        <begin position="31"/>
        <end position="220"/>
    </location>
</feature>
<evidence type="ECO:0000313" key="3">
    <source>
        <dbReference type="Proteomes" id="UP000250257"/>
    </source>
</evidence>
<sequence>MRRKNLSFTKLLFVLALVSAVFAPTISAFAEEPSEKTNDIEIIASFDYGVLDDSLVQDGFTTSQRPLLRSNQTVGGGGSTYTLSTRKTISLKATNSAYQILMSAGLDKVTKGNTVASAIAGLFLDSLKNYKYMRQSIYKKTDKNYIYYKVIDEFSNSKTNFSKGPVKTYYSKLKDNFMNKDTQIPFYLNLGIFTLYNKPQNFPLLNCFLSIFLEFKNQCL</sequence>
<dbReference type="EMBL" id="UAWT01000012">
    <property type="protein sequence ID" value="SQC68820.1"/>
    <property type="molecule type" value="Genomic_DNA"/>
</dbReference>
<evidence type="ECO:0000313" key="2">
    <source>
        <dbReference type="EMBL" id="SQC68820.1"/>
    </source>
</evidence>
<name>A0A2X3J3X2_9LIST</name>
<dbReference type="RefSeq" id="WP_143211949.1">
    <property type="nucleotide sequence ID" value="NZ_UAWT01000012.1"/>
</dbReference>
<reference evidence="2 3" key="1">
    <citation type="submission" date="2018-06" db="EMBL/GenBank/DDBJ databases">
        <authorList>
            <consortium name="Pathogen Informatics"/>
            <person name="Doyle S."/>
        </authorList>
    </citation>
    <scope>NUCLEOTIDE SEQUENCE [LARGE SCALE GENOMIC DNA]</scope>
    <source>
        <strain evidence="2 3">NCTC13940</strain>
    </source>
</reference>
<dbReference type="AlphaFoldDB" id="A0A2X3J3X2"/>
<evidence type="ECO:0000256" key="1">
    <source>
        <dbReference type="SAM" id="SignalP"/>
    </source>
</evidence>
<feature type="signal peptide" evidence="1">
    <location>
        <begin position="1"/>
        <end position="30"/>
    </location>
</feature>
<proteinExistence type="predicted"/>
<keyword evidence="1" id="KW-0732">Signal</keyword>
<protein>
    <submittedName>
        <fullName evidence="2">Uncharacterized protein</fullName>
    </submittedName>
</protein>
<dbReference type="Proteomes" id="UP000250257">
    <property type="component" value="Unassembled WGS sequence"/>
</dbReference>